<sequence length="1469" mass="165883">SMYAHVSEDTFLFPLWLHNESKIRQLPKFVKMTVKEEEATLVDYFVVTGYDPEAGLVVEQPSDGVWGSDSGPEAFRTPLQRSFIPKIIEYFPKKRRNCPFSPEIISLCMPKGLRFYTEKCVPQRPQLHTFANIREDGSRVNGAAITFYEEVTDPAVRSSIAILQQEHVRKVTGADRNDLGREHIPPGTVSGGTHTLPRGRRNVGKRISYYDGGGQDTLFMSKTLCLISRLPIVGGMHTLLQLLFQVASNEDMSGLPLESYIYWMLNEVPLPSPGTTLKLRLVDDVMVVQRPTHKELPFFDYPLTSLFQIITVEKFVRIWTAFLLEHQIIVCSKDISRLMLVSESLCALSFPFRWQLTYVPILPNSQLKFIEAPVPYVMGICTEDGVPECLYQCNVCILDLDSSRVEIPEDLPFFPDHKQLVAQIKSIVAKYTREPSQTIGESTNGEEERTGIRISRSFDFSEDSPRFEELLQNNSALARVAEIARRAGVNVNGQLDSLKEELNEKKLCIESRQSRSYFHEMRANNAIRQCFAWRMAIIFKSYEQFVLGSSFDRDDDNRESVVSFDKAGFMADHKLSYLPFLAAFLETQMFTSFIDSKLLYGITVDENIYILDGMIGELKGMEDVDLANVEPMRLQSSHDLIVRREEQLDYVVSPPHSLPCAIVNRKEGEIWRTLDASLLTINDAMSPMPSPWKQRYARLKPKTIETVRPISTYGTGGMSTDNSDHHNAKFVEQLLKETKGKTKRMLVEKMGAEAVELGHGDGLRGVEENTLVASLCDLLERIFSHGHTKKHGKSSFWTILLSHEEGDKLVSSRRSSSHSYLAPVIRPYPGVSSMVSSPSFPSTSSTTSTGRLRRTTSSLLPPPPPPASRIAPSSPPTRPPPPVPPHSSTMADVSNLLAGMDVSSSDGDDWKSSLFKAANSLAEKLASGLEGMGERMDRDMKIEERKAEGGTGVSGGVSMLISRMKKSPSFSDFTSPSWATEDGNRNAREARRETSRTRDASARRRSSSRNGSPDTRYILRPISTSISYDLKNVLRMCEMKSELGYARAFVRLALERRLLHKHLQTIMTNHKLISDNYKPYAFVRQEEEREQFLMHIMSLNAAKFRCFTNTFTKTRIDYQVIISTGPWSGFIPPIWLMVYGSHGESTKMPIANTTKTFRFEHCNLGILSSLRIGHGLDKPPKWYLENMVIRNEVTGARYYFPCGRWFGRGVDDGGLERLLIANILTDETRDITGKDSGPGQDPPSRASPALRRGRASNSRGGTPLRDRSPSIGRTLHKCSMKAEEIEEMLGEVVNALIRHLHAHPEGHNTAEFVTLLHGSEGLIDTISLAFQCGRSDGWSGRLLRGIYPWDYIEKVGIWMEELTRSSAWKNLDMQRQQMILYTLKLVHRINEKEQLGKESKFHVFVLVSIRDHSFCGLLSLMAWTPVTQNMYDTTSFIRNSYLLSRFSKLLDALSEFPFHIDQSLTHGIV</sequence>
<dbReference type="InterPro" id="IPR043153">
    <property type="entry name" value="DENN_C"/>
</dbReference>
<comment type="subcellular location">
    <subcellularLocation>
        <location evidence="1">Membrane</location>
    </subcellularLocation>
</comment>
<dbReference type="InterPro" id="IPR037516">
    <property type="entry name" value="Tripartite_DENN"/>
</dbReference>
<dbReference type="SMART" id="SM00801">
    <property type="entry name" value="dDENN"/>
    <property type="match status" value="1"/>
</dbReference>
<dbReference type="Gene3D" id="3.40.50.11500">
    <property type="match status" value="1"/>
</dbReference>
<dbReference type="Pfam" id="PF03456">
    <property type="entry name" value="uDENN"/>
    <property type="match status" value="1"/>
</dbReference>
<dbReference type="Gene3D" id="3.30.450.200">
    <property type="match status" value="1"/>
</dbReference>
<dbReference type="GO" id="GO:0016020">
    <property type="term" value="C:membrane"/>
    <property type="evidence" value="ECO:0007669"/>
    <property type="project" value="UniProtKB-SubCell"/>
</dbReference>
<dbReference type="InterPro" id="IPR004012">
    <property type="entry name" value="Run_dom"/>
</dbReference>
<dbReference type="PANTHER" id="PTHR46070">
    <property type="entry name" value="PINSTRIPE, ISOFORM A"/>
    <property type="match status" value="1"/>
</dbReference>
<dbReference type="Gene3D" id="1.20.58.900">
    <property type="match status" value="3"/>
</dbReference>
<reference evidence="11" key="1">
    <citation type="submission" date="2022-10" db="EMBL/GenBank/DDBJ databases">
        <title>Genome assembly of Pristionchus species.</title>
        <authorList>
            <person name="Yoshida K."/>
            <person name="Sommer R.J."/>
        </authorList>
    </citation>
    <scope>NUCLEOTIDE SEQUENCE [LARGE SCALE GENOMIC DNA]</scope>
    <source>
        <strain evidence="11">RS5460</strain>
    </source>
</reference>
<dbReference type="PROSITE" id="PS50095">
    <property type="entry name" value="PLAT"/>
    <property type="match status" value="1"/>
</dbReference>
<evidence type="ECO:0000259" key="7">
    <source>
        <dbReference type="PROSITE" id="PS50095"/>
    </source>
</evidence>
<dbReference type="Pfam" id="PF03455">
    <property type="entry name" value="dDENN"/>
    <property type="match status" value="1"/>
</dbReference>
<gene>
    <name evidence="10" type="ORF">PMAYCL1PPCAC_06828</name>
</gene>
<dbReference type="Proteomes" id="UP001328107">
    <property type="component" value="Unassembled WGS sequence"/>
</dbReference>
<evidence type="ECO:0000256" key="2">
    <source>
        <dbReference type="ARBA" id="ARBA00006664"/>
    </source>
</evidence>
<evidence type="ECO:0000259" key="9">
    <source>
        <dbReference type="PROSITE" id="PS50826"/>
    </source>
</evidence>
<dbReference type="SUPFAM" id="SSF140741">
    <property type="entry name" value="RUN domain-like"/>
    <property type="match status" value="3"/>
</dbReference>
<protein>
    <submittedName>
        <fullName evidence="10">Uncharacterized protein</fullName>
    </submittedName>
</protein>
<name>A0AAN5C491_9BILA</name>
<dbReference type="Pfam" id="PF02759">
    <property type="entry name" value="RUN"/>
    <property type="match status" value="1"/>
</dbReference>
<feature type="region of interest" description="Disordered" evidence="6">
    <location>
        <begin position="177"/>
        <end position="197"/>
    </location>
</feature>
<dbReference type="SMART" id="SM00799">
    <property type="entry name" value="DENN"/>
    <property type="match status" value="1"/>
</dbReference>
<proteinExistence type="inferred from homology"/>
<feature type="compositionally biased region" description="Polar residues" evidence="6">
    <location>
        <begin position="968"/>
        <end position="978"/>
    </location>
</feature>
<organism evidence="10 11">
    <name type="scientific">Pristionchus mayeri</name>
    <dbReference type="NCBI Taxonomy" id="1317129"/>
    <lineage>
        <taxon>Eukaryota</taxon>
        <taxon>Metazoa</taxon>
        <taxon>Ecdysozoa</taxon>
        <taxon>Nematoda</taxon>
        <taxon>Chromadorea</taxon>
        <taxon>Rhabditida</taxon>
        <taxon>Rhabditina</taxon>
        <taxon>Diplogasteromorpha</taxon>
        <taxon>Diplogasteroidea</taxon>
        <taxon>Neodiplogasteridae</taxon>
        <taxon>Pristionchus</taxon>
    </lineage>
</organism>
<evidence type="ECO:0000256" key="4">
    <source>
        <dbReference type="ARBA" id="ARBA00023136"/>
    </source>
</evidence>
<dbReference type="EMBL" id="BTRK01000002">
    <property type="protein sequence ID" value="GMR36633.1"/>
    <property type="molecule type" value="Genomic_DNA"/>
</dbReference>
<dbReference type="InterPro" id="IPR001194">
    <property type="entry name" value="cDENN_dom"/>
</dbReference>
<dbReference type="Pfam" id="PF02141">
    <property type="entry name" value="DENN"/>
    <property type="match status" value="1"/>
</dbReference>
<dbReference type="GO" id="GO:0031267">
    <property type="term" value="F:small GTPase binding"/>
    <property type="evidence" value="ECO:0007669"/>
    <property type="project" value="InterPro"/>
</dbReference>
<feature type="domain" description="RUN" evidence="9">
    <location>
        <begin position="766"/>
        <end position="1111"/>
    </location>
</feature>
<comment type="similarity">
    <text evidence="2">Belongs to the RAB6IP1 family.</text>
</comment>
<feature type="region of interest" description="Disordered" evidence="6">
    <location>
        <begin position="1229"/>
        <end position="1273"/>
    </location>
</feature>
<evidence type="ECO:0000256" key="5">
    <source>
        <dbReference type="PROSITE-ProRule" id="PRU00152"/>
    </source>
</evidence>
<feature type="compositionally biased region" description="Basic and acidic residues" evidence="6">
    <location>
        <begin position="982"/>
        <end position="1002"/>
    </location>
</feature>
<evidence type="ECO:0000256" key="1">
    <source>
        <dbReference type="ARBA" id="ARBA00004370"/>
    </source>
</evidence>
<dbReference type="PROSITE" id="PS50211">
    <property type="entry name" value="DENN"/>
    <property type="match status" value="1"/>
</dbReference>
<evidence type="ECO:0000313" key="11">
    <source>
        <dbReference type="Proteomes" id="UP001328107"/>
    </source>
</evidence>
<evidence type="ECO:0000259" key="8">
    <source>
        <dbReference type="PROSITE" id="PS50211"/>
    </source>
</evidence>
<dbReference type="SMART" id="SM00800">
    <property type="entry name" value="uDENN"/>
    <property type="match status" value="1"/>
</dbReference>
<keyword evidence="3" id="KW-0677">Repeat</keyword>
<dbReference type="InterPro" id="IPR001024">
    <property type="entry name" value="PLAT/LH2_dom"/>
</dbReference>
<dbReference type="InterPro" id="IPR005113">
    <property type="entry name" value="uDENN_dom"/>
</dbReference>
<dbReference type="SUPFAM" id="SSF49723">
    <property type="entry name" value="Lipase/lipooxygenase domain (PLAT/LH2 domain)"/>
    <property type="match status" value="1"/>
</dbReference>
<keyword evidence="4" id="KW-0472">Membrane</keyword>
<feature type="domain" description="PLAT" evidence="7">
    <location>
        <begin position="1116"/>
        <end position="1220"/>
    </location>
</feature>
<feature type="compositionally biased region" description="Low complexity" evidence="6">
    <location>
        <begin position="833"/>
        <end position="859"/>
    </location>
</feature>
<dbReference type="InterPro" id="IPR037213">
    <property type="entry name" value="Run_dom_sf"/>
</dbReference>
<dbReference type="InterPro" id="IPR005112">
    <property type="entry name" value="dDENN_dom"/>
</dbReference>
<comment type="caution">
    <text evidence="10">The sequence shown here is derived from an EMBL/GenBank/DDBJ whole genome shotgun (WGS) entry which is preliminary data.</text>
</comment>
<dbReference type="PANTHER" id="PTHR46070:SF1">
    <property type="entry name" value="PINSTRIPE, ISOFORM A"/>
    <property type="match status" value="1"/>
</dbReference>
<feature type="compositionally biased region" description="Pro residues" evidence="6">
    <location>
        <begin position="860"/>
        <end position="885"/>
    </location>
</feature>
<feature type="region of interest" description="Disordered" evidence="6">
    <location>
        <begin position="833"/>
        <end position="891"/>
    </location>
</feature>
<comment type="caution">
    <text evidence="5">Lacks conserved residue(s) required for the propagation of feature annotation.</text>
</comment>
<dbReference type="SMART" id="SM00593">
    <property type="entry name" value="RUN"/>
    <property type="match status" value="2"/>
</dbReference>
<dbReference type="Pfam" id="PF01477">
    <property type="entry name" value="PLAT"/>
    <property type="match status" value="1"/>
</dbReference>
<dbReference type="InterPro" id="IPR047278">
    <property type="entry name" value="DEN5A/B"/>
</dbReference>
<evidence type="ECO:0000313" key="10">
    <source>
        <dbReference type="EMBL" id="GMR36633.1"/>
    </source>
</evidence>
<feature type="non-terminal residue" evidence="10">
    <location>
        <position position="1"/>
    </location>
</feature>
<feature type="domain" description="RUN" evidence="9">
    <location>
        <begin position="1317"/>
        <end position="1465"/>
    </location>
</feature>
<dbReference type="Gene3D" id="2.60.60.20">
    <property type="entry name" value="PLAT/LH2 domain"/>
    <property type="match status" value="1"/>
</dbReference>
<dbReference type="PROSITE" id="PS50826">
    <property type="entry name" value="RUN"/>
    <property type="match status" value="2"/>
</dbReference>
<evidence type="ECO:0000256" key="3">
    <source>
        <dbReference type="ARBA" id="ARBA00022737"/>
    </source>
</evidence>
<evidence type="ECO:0000256" key="6">
    <source>
        <dbReference type="SAM" id="MobiDB-lite"/>
    </source>
</evidence>
<feature type="domain" description="UDENN" evidence="8">
    <location>
        <begin position="68"/>
        <end position="605"/>
    </location>
</feature>
<dbReference type="InterPro" id="IPR036392">
    <property type="entry name" value="PLAT/LH2_dom_sf"/>
</dbReference>
<dbReference type="GO" id="GO:0005085">
    <property type="term" value="F:guanyl-nucleotide exchange factor activity"/>
    <property type="evidence" value="ECO:0007669"/>
    <property type="project" value="InterPro"/>
</dbReference>
<feature type="region of interest" description="Disordered" evidence="6">
    <location>
        <begin position="967"/>
        <end position="1016"/>
    </location>
</feature>
<keyword evidence="11" id="KW-1185">Reference proteome</keyword>
<accession>A0AAN5C491</accession>